<reference evidence="2" key="1">
    <citation type="submission" date="2013-12" db="EMBL/GenBank/DDBJ databases">
        <title>The Genome Sequence of Aphanomyces astaci APO3.</title>
        <authorList>
            <consortium name="The Broad Institute Genomics Platform"/>
            <person name="Russ C."/>
            <person name="Tyler B."/>
            <person name="van West P."/>
            <person name="Dieguez-Uribeondo J."/>
            <person name="Young S.K."/>
            <person name="Zeng Q."/>
            <person name="Gargeya S."/>
            <person name="Fitzgerald M."/>
            <person name="Abouelleil A."/>
            <person name="Alvarado L."/>
            <person name="Chapman S.B."/>
            <person name="Gainer-Dewar J."/>
            <person name="Goldberg J."/>
            <person name="Griggs A."/>
            <person name="Gujja S."/>
            <person name="Hansen M."/>
            <person name="Howarth C."/>
            <person name="Imamovic A."/>
            <person name="Ireland A."/>
            <person name="Larimer J."/>
            <person name="McCowan C."/>
            <person name="Murphy C."/>
            <person name="Pearson M."/>
            <person name="Poon T.W."/>
            <person name="Priest M."/>
            <person name="Roberts A."/>
            <person name="Saif S."/>
            <person name="Shea T."/>
            <person name="Sykes S."/>
            <person name="Wortman J."/>
            <person name="Nusbaum C."/>
            <person name="Birren B."/>
        </authorList>
    </citation>
    <scope>NUCLEOTIDE SEQUENCE [LARGE SCALE GENOMIC DNA]</scope>
    <source>
        <strain evidence="2">APO3</strain>
    </source>
</reference>
<feature type="compositionally biased region" description="Basic and acidic residues" evidence="1">
    <location>
        <begin position="87"/>
        <end position="99"/>
    </location>
</feature>
<accession>W4FDW8</accession>
<dbReference type="EMBL" id="KI913254">
    <property type="protein sequence ID" value="ETV65026.1"/>
    <property type="molecule type" value="Genomic_DNA"/>
</dbReference>
<name>W4FDW8_APHAT</name>
<dbReference type="GeneID" id="20820175"/>
<dbReference type="AlphaFoldDB" id="W4FDW8"/>
<feature type="compositionally biased region" description="Basic and acidic residues" evidence="1">
    <location>
        <begin position="29"/>
        <end position="49"/>
    </location>
</feature>
<evidence type="ECO:0000256" key="1">
    <source>
        <dbReference type="SAM" id="MobiDB-lite"/>
    </source>
</evidence>
<proteinExistence type="predicted"/>
<dbReference type="RefSeq" id="XP_009845489.1">
    <property type="nucleotide sequence ID" value="XM_009847187.1"/>
</dbReference>
<organism evidence="2">
    <name type="scientific">Aphanomyces astaci</name>
    <name type="common">Crayfish plague agent</name>
    <dbReference type="NCBI Taxonomy" id="112090"/>
    <lineage>
        <taxon>Eukaryota</taxon>
        <taxon>Sar</taxon>
        <taxon>Stramenopiles</taxon>
        <taxon>Oomycota</taxon>
        <taxon>Saprolegniomycetes</taxon>
        <taxon>Saprolegniales</taxon>
        <taxon>Verrucalvaceae</taxon>
        <taxon>Aphanomyces</taxon>
    </lineage>
</organism>
<evidence type="ECO:0000313" key="2">
    <source>
        <dbReference type="EMBL" id="ETV65026.1"/>
    </source>
</evidence>
<protein>
    <submittedName>
        <fullName evidence="2">Uncharacterized protein</fullName>
    </submittedName>
</protein>
<dbReference type="VEuPathDB" id="FungiDB:H257_18179"/>
<sequence>MGCTRNPVECVCTTLDDVAEEVDGMVSPFRDRKRDPDGSPDVSPDKTEGTEELPIRSPRKKKTVQGREMVAFTWDYSSPRPLSPKSNNRDELLPEKGAVDDEEGTGRLGGIIGPVVSVAVAPRVEGAGEANPATPGVVGVRMKAEGRLGFVNAMREAQVKAFNDFLLQACTERMSLLEHKESHLAEWASRFEDIMRRQEQARQEAFQLALINMESSFQQQAALVQRGYAIRLEAERERMGKEARQEVLNSGLVEDTVQGQTTDIDGQLARASQAQKDRTITLLERADAEKQTAALVACPRCEGLKLEVLKLTTRVVSQIEEERRLNAVVDARDLQI</sequence>
<feature type="region of interest" description="Disordered" evidence="1">
    <location>
        <begin position="22"/>
        <end position="106"/>
    </location>
</feature>
<gene>
    <name evidence="2" type="ORF">H257_18179</name>
</gene>